<keyword evidence="3" id="KW-0812">Transmembrane</keyword>
<dbReference type="InterPro" id="IPR001478">
    <property type="entry name" value="PDZ"/>
</dbReference>
<reference evidence="5 6" key="1">
    <citation type="submission" date="2020-08" db="EMBL/GenBank/DDBJ databases">
        <title>Genome public.</title>
        <authorList>
            <person name="Liu C."/>
            <person name="Sun Q."/>
        </authorList>
    </citation>
    <scope>NUCLEOTIDE SEQUENCE [LARGE SCALE GENOMIC DNA]</scope>
    <source>
        <strain evidence="5 6">NSJ-27</strain>
    </source>
</reference>
<name>A0ABR7ITD8_9CLOT</name>
<evidence type="ECO:0000313" key="6">
    <source>
        <dbReference type="Proteomes" id="UP000649151"/>
    </source>
</evidence>
<dbReference type="EMBL" id="JACOQK010000001">
    <property type="protein sequence ID" value="MBC5788353.1"/>
    <property type="molecule type" value="Genomic_DNA"/>
</dbReference>
<protein>
    <submittedName>
        <fullName evidence="5">Trypsin-like peptidase domain-containing protein</fullName>
    </submittedName>
</protein>
<dbReference type="InterPro" id="IPR001940">
    <property type="entry name" value="Peptidase_S1C"/>
</dbReference>
<feature type="transmembrane region" description="Helical" evidence="3">
    <location>
        <begin position="67"/>
        <end position="91"/>
    </location>
</feature>
<gene>
    <name evidence="5" type="ORF">H8Z77_10085</name>
</gene>
<keyword evidence="3" id="KW-0472">Membrane</keyword>
<dbReference type="InterPro" id="IPR009003">
    <property type="entry name" value="Peptidase_S1_PA"/>
</dbReference>
<sequence>MERHNPEQPEKTTEVLQDAVEDGIVNEQLTLIDQIESNQDDVYEWNFSDYEKIAAERAVPTKKSRGLVLLAFILGFALVAVIMMFTIYVVYEQKQPSSMGVTQSKQQFPSLILNDSPAETSDTGDDGQTTAEIATKVTPSVVGIVTYNKDLSYEAAGEGSGVIMSSDGYIVTNAHVLLDSEGYLTPTIKVVLNNSSEYEAEVIGSDIKTDLAVIKIDAENLTYAEFGNSDQVQVGDRVIAIGNPGGVTFMGSVTQGIVSGLNRTVKTSNGTDMTLIQTDAAINPGNSGGALVNRYGQVVGINSAKIKKSNYEGIGFSLPTNSVKPIVDELIKYGYVKDRVKIGFTYREIDSVLSNANGIPEGLYVVSVDDTLDAATQGLSAGDIVTKINGKSIGDTSDLADALDGKKPNDSIKLTVYRESGNSKGTTFEIKVKLYEDQSTIQTAPSGSDYSDDRYYNADVDDDEGVFSIKNTLSA</sequence>
<evidence type="ECO:0000256" key="1">
    <source>
        <dbReference type="ARBA" id="ARBA00022670"/>
    </source>
</evidence>
<dbReference type="Pfam" id="PF13365">
    <property type="entry name" value="Trypsin_2"/>
    <property type="match status" value="1"/>
</dbReference>
<comment type="caution">
    <text evidence="5">The sequence shown here is derived from an EMBL/GenBank/DDBJ whole genome shotgun (WGS) entry which is preliminary data.</text>
</comment>
<dbReference type="SMART" id="SM00228">
    <property type="entry name" value="PDZ"/>
    <property type="match status" value="1"/>
</dbReference>
<keyword evidence="3" id="KW-1133">Transmembrane helix</keyword>
<evidence type="ECO:0000256" key="2">
    <source>
        <dbReference type="ARBA" id="ARBA00022801"/>
    </source>
</evidence>
<dbReference type="PANTHER" id="PTHR43343">
    <property type="entry name" value="PEPTIDASE S12"/>
    <property type="match status" value="1"/>
</dbReference>
<dbReference type="Gene3D" id="2.40.10.120">
    <property type="match status" value="1"/>
</dbReference>
<keyword evidence="1" id="KW-0645">Protease</keyword>
<proteinExistence type="predicted"/>
<dbReference type="Gene3D" id="2.30.42.10">
    <property type="match status" value="1"/>
</dbReference>
<dbReference type="PRINTS" id="PR00834">
    <property type="entry name" value="PROTEASES2C"/>
</dbReference>
<dbReference type="InterPro" id="IPR051201">
    <property type="entry name" value="Chloro_Bact_Ser_Proteases"/>
</dbReference>
<dbReference type="Pfam" id="PF13180">
    <property type="entry name" value="PDZ_2"/>
    <property type="match status" value="1"/>
</dbReference>
<keyword evidence="6" id="KW-1185">Reference proteome</keyword>
<evidence type="ECO:0000259" key="4">
    <source>
        <dbReference type="PROSITE" id="PS50106"/>
    </source>
</evidence>
<accession>A0ABR7ITD8</accession>
<dbReference type="SUPFAM" id="SSF50156">
    <property type="entry name" value="PDZ domain-like"/>
    <property type="match status" value="1"/>
</dbReference>
<evidence type="ECO:0000313" key="5">
    <source>
        <dbReference type="EMBL" id="MBC5788353.1"/>
    </source>
</evidence>
<feature type="domain" description="PDZ" evidence="4">
    <location>
        <begin position="330"/>
        <end position="420"/>
    </location>
</feature>
<dbReference type="PANTHER" id="PTHR43343:SF3">
    <property type="entry name" value="PROTEASE DO-LIKE 8, CHLOROPLASTIC"/>
    <property type="match status" value="1"/>
</dbReference>
<evidence type="ECO:0000256" key="3">
    <source>
        <dbReference type="SAM" id="Phobius"/>
    </source>
</evidence>
<dbReference type="RefSeq" id="WP_069986834.1">
    <property type="nucleotide sequence ID" value="NZ_JACOQK010000001.1"/>
</dbReference>
<dbReference type="Proteomes" id="UP000649151">
    <property type="component" value="Unassembled WGS sequence"/>
</dbReference>
<dbReference type="PROSITE" id="PS50106">
    <property type="entry name" value="PDZ"/>
    <property type="match status" value="1"/>
</dbReference>
<dbReference type="InterPro" id="IPR036034">
    <property type="entry name" value="PDZ_sf"/>
</dbReference>
<organism evidence="5 6">
    <name type="scientific">Clostridium facile</name>
    <dbReference type="NCBI Taxonomy" id="2763035"/>
    <lineage>
        <taxon>Bacteria</taxon>
        <taxon>Bacillati</taxon>
        <taxon>Bacillota</taxon>
        <taxon>Clostridia</taxon>
        <taxon>Eubacteriales</taxon>
        <taxon>Clostridiaceae</taxon>
        <taxon>Clostridium</taxon>
    </lineage>
</organism>
<dbReference type="SUPFAM" id="SSF50494">
    <property type="entry name" value="Trypsin-like serine proteases"/>
    <property type="match status" value="1"/>
</dbReference>
<keyword evidence="2" id="KW-0378">Hydrolase</keyword>